<evidence type="ECO:0000313" key="2">
    <source>
        <dbReference type="Proteomes" id="UP000280346"/>
    </source>
</evidence>
<dbReference type="EMBL" id="RZIJ01000014">
    <property type="protein sequence ID" value="RUQ68425.1"/>
    <property type="molecule type" value="Genomic_DNA"/>
</dbReference>
<dbReference type="RefSeq" id="WP_127000173.1">
    <property type="nucleotide sequence ID" value="NZ_JBNPXW010000009.1"/>
</dbReference>
<dbReference type="OrthoDB" id="5769175at2"/>
<proteinExistence type="predicted"/>
<protein>
    <submittedName>
        <fullName evidence="1">Uncharacterized protein</fullName>
    </submittedName>
</protein>
<reference evidence="1 2" key="1">
    <citation type="submission" date="2018-12" db="EMBL/GenBank/DDBJ databases">
        <authorList>
            <person name="Yang Y."/>
        </authorList>
    </citation>
    <scope>NUCLEOTIDE SEQUENCE [LARGE SCALE GENOMIC DNA]</scope>
    <source>
        <strain evidence="1 2">GSF71</strain>
    </source>
</reference>
<keyword evidence="2" id="KW-1185">Reference proteome</keyword>
<organism evidence="1 2">
    <name type="scientific">Azospirillum doebereinerae</name>
    <dbReference type="NCBI Taxonomy" id="92933"/>
    <lineage>
        <taxon>Bacteria</taxon>
        <taxon>Pseudomonadati</taxon>
        <taxon>Pseudomonadota</taxon>
        <taxon>Alphaproteobacteria</taxon>
        <taxon>Rhodospirillales</taxon>
        <taxon>Azospirillaceae</taxon>
        <taxon>Azospirillum</taxon>
    </lineage>
</organism>
<dbReference type="AlphaFoldDB" id="A0A3S0XLH5"/>
<gene>
    <name evidence="1" type="ORF">EJ913_17475</name>
</gene>
<sequence>MSVNTKLAAQALSPVQAKVAAKAEPAETLADRMSVGFEDLLDVVNPLQQLPVVSSVYREATGDSISIPARLAGGFLFGGPAGLIGSAAMALFEEVTGDSVLGHLESLVDEIGGEETPPGAGTATANTALPWMKEDGDVSHAALPSAASMAEALKRKTVAVHEAEVAATLRPEERPAPQLLAKLYSLQATEADGAHRL</sequence>
<dbReference type="Proteomes" id="UP000280346">
    <property type="component" value="Unassembled WGS sequence"/>
</dbReference>
<comment type="caution">
    <text evidence="1">The sequence shown here is derived from an EMBL/GenBank/DDBJ whole genome shotgun (WGS) entry which is preliminary data.</text>
</comment>
<evidence type="ECO:0000313" key="1">
    <source>
        <dbReference type="EMBL" id="RUQ68425.1"/>
    </source>
</evidence>
<name>A0A3S0XLH5_9PROT</name>
<accession>A0A3S0XLH5</accession>